<dbReference type="InterPro" id="IPR003594">
    <property type="entry name" value="HATPase_dom"/>
</dbReference>
<keyword evidence="7" id="KW-1185">Reference proteome</keyword>
<feature type="transmembrane region" description="Helical" evidence="4">
    <location>
        <begin position="82"/>
        <end position="102"/>
    </location>
</feature>
<feature type="domain" description="Histidine kinase" evidence="5">
    <location>
        <begin position="226"/>
        <end position="441"/>
    </location>
</feature>
<reference evidence="7" key="1">
    <citation type="submission" date="2017-01" db="EMBL/GenBank/DDBJ databases">
        <authorList>
            <person name="Varghese N."/>
            <person name="Submissions S."/>
        </authorList>
    </citation>
    <scope>NUCLEOTIDE SEQUENCE [LARGE SCALE GENOMIC DNA]</scope>
    <source>
        <strain evidence="7">DSM 21054</strain>
    </source>
</reference>
<evidence type="ECO:0000256" key="1">
    <source>
        <dbReference type="ARBA" id="ARBA00000085"/>
    </source>
</evidence>
<evidence type="ECO:0000256" key="2">
    <source>
        <dbReference type="ARBA" id="ARBA00012438"/>
    </source>
</evidence>
<feature type="transmembrane region" description="Helical" evidence="4">
    <location>
        <begin position="108"/>
        <end position="125"/>
    </location>
</feature>
<dbReference type="STRING" id="477680.SAMN05421788_103138"/>
<dbReference type="PANTHER" id="PTHR43547">
    <property type="entry name" value="TWO-COMPONENT HISTIDINE KINASE"/>
    <property type="match status" value="1"/>
</dbReference>
<keyword evidence="6" id="KW-0808">Transferase</keyword>
<dbReference type="InterPro" id="IPR036097">
    <property type="entry name" value="HisK_dim/P_sf"/>
</dbReference>
<dbReference type="EMBL" id="FTOR01000003">
    <property type="protein sequence ID" value="SIT04800.1"/>
    <property type="molecule type" value="Genomic_DNA"/>
</dbReference>
<dbReference type="SUPFAM" id="SSF55874">
    <property type="entry name" value="ATPase domain of HSP90 chaperone/DNA topoisomerase II/histidine kinase"/>
    <property type="match status" value="1"/>
</dbReference>
<dbReference type="SMART" id="SM00387">
    <property type="entry name" value="HATPase_c"/>
    <property type="match status" value="1"/>
</dbReference>
<keyword evidence="4" id="KW-0472">Membrane</keyword>
<dbReference type="SUPFAM" id="SSF47384">
    <property type="entry name" value="Homodimeric domain of signal transducing histidine kinase"/>
    <property type="match status" value="1"/>
</dbReference>
<dbReference type="PRINTS" id="PR00344">
    <property type="entry name" value="BCTRLSENSOR"/>
</dbReference>
<keyword evidence="6" id="KW-0418">Kinase</keyword>
<evidence type="ECO:0000256" key="3">
    <source>
        <dbReference type="ARBA" id="ARBA00022553"/>
    </source>
</evidence>
<keyword evidence="3" id="KW-0597">Phosphoprotein</keyword>
<dbReference type="OrthoDB" id="9810447at2"/>
<feature type="transmembrane region" description="Helical" evidence="4">
    <location>
        <begin position="132"/>
        <end position="151"/>
    </location>
</feature>
<dbReference type="InterPro" id="IPR003661">
    <property type="entry name" value="HisK_dim/P_dom"/>
</dbReference>
<dbReference type="PANTHER" id="PTHR43547:SF2">
    <property type="entry name" value="HYBRID SIGNAL TRANSDUCTION HISTIDINE KINASE C"/>
    <property type="match status" value="1"/>
</dbReference>
<dbReference type="InterPro" id="IPR036890">
    <property type="entry name" value="HATPase_C_sf"/>
</dbReference>
<keyword evidence="4" id="KW-1133">Transmembrane helix</keyword>
<proteinExistence type="predicted"/>
<dbReference type="AlphaFoldDB" id="A0A173MJY8"/>
<dbReference type="InterPro" id="IPR004358">
    <property type="entry name" value="Sig_transdc_His_kin-like_C"/>
</dbReference>
<evidence type="ECO:0000259" key="5">
    <source>
        <dbReference type="PROSITE" id="PS50109"/>
    </source>
</evidence>
<feature type="transmembrane region" description="Helical" evidence="4">
    <location>
        <begin position="32"/>
        <end position="52"/>
    </location>
</feature>
<dbReference type="GO" id="GO:0000155">
    <property type="term" value="F:phosphorelay sensor kinase activity"/>
    <property type="evidence" value="ECO:0007669"/>
    <property type="project" value="InterPro"/>
</dbReference>
<feature type="transmembrane region" description="Helical" evidence="4">
    <location>
        <begin position="171"/>
        <end position="188"/>
    </location>
</feature>
<dbReference type="Gene3D" id="3.30.565.10">
    <property type="entry name" value="Histidine kinase-like ATPase, C-terminal domain"/>
    <property type="match status" value="1"/>
</dbReference>
<accession>A0A173MJY8</accession>
<evidence type="ECO:0000313" key="7">
    <source>
        <dbReference type="Proteomes" id="UP000186917"/>
    </source>
</evidence>
<dbReference type="InterPro" id="IPR005467">
    <property type="entry name" value="His_kinase_dom"/>
</dbReference>
<protein>
    <recommendedName>
        <fullName evidence="2">histidine kinase</fullName>
        <ecNumber evidence="2">2.7.13.3</ecNumber>
    </recommendedName>
</protein>
<dbReference type="KEGG" id="fln:FLA_3820"/>
<sequence length="443" mass="49900">MGMRKVYRPWLLKSWTFLTGEPAAFTVEEQSFNAVCAVSLAILTILLPFNAIIGLWDVSLMMFILIVLLVFFYYQARFKHRFTLGIIAYASASYITLILNFFFNSGTLGPTLFLFFLTFQLLIAFSKRHLHVIWFACHLLIAATLVIVEILHPTWIPYTYSSNRNRFVDIISSYLVILVCMYVITIYLRNSFTRERKTVEAHAAKISRQNQQLEYVNAQKNKLFSVLAHDLQSPFNSIKQIVELLTTTQLNEQDKALFMGHLKEATTNTSEMLSNLLSWSYSQLQGTQLHIQSVSVYSVVEAVLRVQQSLAQKKDIRIAVELPPQHTVLADYNMLEIVLRNLVNNAIKFTPSGGVITIGSQMQQDICCITVQDTGMGIPADTAAQLFTFNLTSTRGTGNEKGIGLGLTLCREFVELQNGRIEAESAMNEGSAFRVFLPAGSNA</sequence>
<gene>
    <name evidence="6" type="ORF">SAMN05421788_103138</name>
</gene>
<organism evidence="6 7">
    <name type="scientific">Filimonas lacunae</name>
    <dbReference type="NCBI Taxonomy" id="477680"/>
    <lineage>
        <taxon>Bacteria</taxon>
        <taxon>Pseudomonadati</taxon>
        <taxon>Bacteroidota</taxon>
        <taxon>Chitinophagia</taxon>
        <taxon>Chitinophagales</taxon>
        <taxon>Chitinophagaceae</taxon>
        <taxon>Filimonas</taxon>
    </lineage>
</organism>
<dbReference type="EC" id="2.7.13.3" evidence="2"/>
<dbReference type="Pfam" id="PF02518">
    <property type="entry name" value="HATPase_c"/>
    <property type="match status" value="1"/>
</dbReference>
<name>A0A173MJY8_9BACT</name>
<comment type="catalytic activity">
    <reaction evidence="1">
        <text>ATP + protein L-histidine = ADP + protein N-phospho-L-histidine.</text>
        <dbReference type="EC" id="2.7.13.3"/>
    </reaction>
</comment>
<dbReference type="Gene3D" id="1.10.287.130">
    <property type="match status" value="1"/>
</dbReference>
<keyword evidence="4" id="KW-0812">Transmembrane</keyword>
<feature type="transmembrane region" description="Helical" evidence="4">
    <location>
        <begin position="58"/>
        <end position="75"/>
    </location>
</feature>
<dbReference type="CDD" id="cd00082">
    <property type="entry name" value="HisKA"/>
    <property type="match status" value="1"/>
</dbReference>
<dbReference type="Proteomes" id="UP000186917">
    <property type="component" value="Unassembled WGS sequence"/>
</dbReference>
<evidence type="ECO:0000256" key="4">
    <source>
        <dbReference type="SAM" id="Phobius"/>
    </source>
</evidence>
<evidence type="ECO:0000313" key="6">
    <source>
        <dbReference type="EMBL" id="SIT04800.1"/>
    </source>
</evidence>
<dbReference type="PROSITE" id="PS50109">
    <property type="entry name" value="HIS_KIN"/>
    <property type="match status" value="1"/>
</dbReference>